<reference evidence="2" key="1">
    <citation type="submission" date="2025-08" db="UniProtKB">
        <authorList>
            <consortium name="RefSeq"/>
        </authorList>
    </citation>
    <scope>IDENTIFICATION</scope>
</reference>
<protein>
    <submittedName>
        <fullName evidence="2">DUF2069 domain-containing protein</fullName>
    </submittedName>
</protein>
<evidence type="ECO:0000313" key="2">
    <source>
        <dbReference type="RefSeq" id="WP_084545371.1"/>
    </source>
</evidence>
<proteinExistence type="predicted"/>
<dbReference type="RefSeq" id="WP_084545371.1">
    <property type="nucleotide sequence ID" value="NZ_KI519499.1"/>
</dbReference>
<name>A0AC36KK47_9BURK</name>
<dbReference type="Proteomes" id="UP000675920">
    <property type="component" value="Unplaced"/>
</dbReference>
<evidence type="ECO:0000313" key="1">
    <source>
        <dbReference type="Proteomes" id="UP000675920"/>
    </source>
</evidence>
<organism evidence="1 2">
    <name type="scientific">Derxia gummosa DSM 723</name>
    <dbReference type="NCBI Taxonomy" id="1121388"/>
    <lineage>
        <taxon>Bacteria</taxon>
        <taxon>Pseudomonadati</taxon>
        <taxon>Pseudomonadota</taxon>
        <taxon>Betaproteobacteria</taxon>
        <taxon>Burkholderiales</taxon>
        <taxon>Alcaligenaceae</taxon>
        <taxon>Derxia</taxon>
    </lineage>
</organism>
<accession>A0AC36KK47</accession>
<sequence>MNRPSAPSAADPSASVPDATPAAASLATPADAPTPGDPVIARRAWLVACASLSLLILLLTAWELKLAPLRPGGSWMVLKVLPLLAALPGVLKRRLYTFQWASLLLVVYLGEGALRVASDPGAMSRAMAGAELVLSLVLFVALLVYARPYKKAYKARKKALEAAERAAR</sequence>
<keyword evidence="1" id="KW-1185">Reference proteome</keyword>